<sequence length="275" mass="30162">MALAASMGVPVVHTGDMVPDYFQQDISYLDMANILPIIGNHDAINESGTDPSGYHWHDKPTQAALRAKYFAPYPSQGLTFPDASATWWYKDIEGCRVVGLDITALDNDLARETEWLGTTLNAMPTLVLAHIGPRNLTYSADGFTDSRYWGNPSWYDSGTATIYPGITQLSNIVFDHAERTNTPMCMLCGHEHADGAVVHRGVPIISVGSVIEDTYNSVYRSQDAVTSRLVSNLVTFDSNGLTVQRLGADSRTTGSRAKMWAYSYKEKRVTAIVSG</sequence>
<dbReference type="EMBL" id="BK016084">
    <property type="protein sequence ID" value="DAF93354.1"/>
    <property type="molecule type" value="Genomic_DNA"/>
</dbReference>
<name>A0A8S5UG28_9CAUD</name>
<reference evidence="1" key="1">
    <citation type="journal article" date="2021" name="Proc. Natl. Acad. Sci. U.S.A.">
        <title>A Catalog of Tens of Thousands of Viruses from Human Metagenomes Reveals Hidden Associations with Chronic Diseases.</title>
        <authorList>
            <person name="Tisza M.J."/>
            <person name="Buck C.B."/>
        </authorList>
    </citation>
    <scope>NUCLEOTIDE SEQUENCE</scope>
    <source>
        <strain evidence="1">CtnuR9</strain>
    </source>
</reference>
<evidence type="ECO:0008006" key="2">
    <source>
        <dbReference type="Google" id="ProtNLM"/>
    </source>
</evidence>
<organism evidence="1">
    <name type="scientific">Podoviridae sp. ctnuR9</name>
    <dbReference type="NCBI Taxonomy" id="2825276"/>
    <lineage>
        <taxon>Viruses</taxon>
        <taxon>Duplodnaviria</taxon>
        <taxon>Heunggongvirae</taxon>
        <taxon>Uroviricota</taxon>
        <taxon>Caudoviricetes</taxon>
    </lineage>
</organism>
<protein>
    <recommendedName>
        <fullName evidence="2">Calcineurin-like phosphoesterase domain-containing protein</fullName>
    </recommendedName>
</protein>
<dbReference type="SUPFAM" id="SSF56300">
    <property type="entry name" value="Metallo-dependent phosphatases"/>
    <property type="match status" value="1"/>
</dbReference>
<evidence type="ECO:0000313" key="1">
    <source>
        <dbReference type="EMBL" id="DAF93354.1"/>
    </source>
</evidence>
<proteinExistence type="predicted"/>
<dbReference type="InterPro" id="IPR029052">
    <property type="entry name" value="Metallo-depent_PP-like"/>
</dbReference>
<accession>A0A8S5UG28</accession>